<gene>
    <name evidence="1" type="ORF">E5K00_14340</name>
</gene>
<organism evidence="1 2">
    <name type="scientific">Hymenobacter aquaticus</name>
    <dbReference type="NCBI Taxonomy" id="1867101"/>
    <lineage>
        <taxon>Bacteria</taxon>
        <taxon>Pseudomonadati</taxon>
        <taxon>Bacteroidota</taxon>
        <taxon>Cytophagia</taxon>
        <taxon>Cytophagales</taxon>
        <taxon>Hymenobacteraceae</taxon>
        <taxon>Hymenobacter</taxon>
    </lineage>
</organism>
<reference evidence="1 2" key="1">
    <citation type="submission" date="2019-04" db="EMBL/GenBank/DDBJ databases">
        <authorList>
            <person name="Feng G."/>
            <person name="Zhang J."/>
            <person name="Zhu H."/>
        </authorList>
    </citation>
    <scope>NUCLEOTIDE SEQUENCE [LARGE SCALE GENOMIC DNA]</scope>
    <source>
        <strain evidence="1 2">JCM 31653</strain>
    </source>
</reference>
<comment type="caution">
    <text evidence="1">The sequence shown here is derived from an EMBL/GenBank/DDBJ whole genome shotgun (WGS) entry which is preliminary data.</text>
</comment>
<dbReference type="InterPro" id="IPR027268">
    <property type="entry name" value="Peptidase_M4/M1_CTD_sf"/>
</dbReference>
<evidence type="ECO:0000313" key="1">
    <source>
        <dbReference type="EMBL" id="TGE21461.1"/>
    </source>
</evidence>
<name>A0A4Z0PX03_9BACT</name>
<sequence>MRVEPDRHWVESDTRLDFACAQPLDSIRLVLQGDMVVKRVQGRQVAGFRTIADPTNQRDTLVVRFRESMPAGRRVLLRVAAEGEVMEAHLSSAVNSFSPAWTEWTEQTAIIPTVLLSGSAARFAYELQMALPVDYTLQAAGRVVAVRAGRWVVKDSIGGHFGVYFAKPLQQRQTRVQGITLAITQPAGADSVRQQVVATAAAAATFYNALLGPQQQLTYVKMIVPPRPGSGAPAGWSYAVPGGIIRLQLTGNRVNDFYSIGHELAHQWWYAAPFSNTNYQSFLNEGFAEYCCLLFYRSEFGQEAFAQLLTRYQRIAESLGSIRLMPGGLAEKQRNQYTYIKAAYTLYQLEQKIGAPAMQRLLQEALRQHPQSYQQWLELVEQQQGPAARQFYESVF</sequence>
<dbReference type="Gene3D" id="1.10.390.10">
    <property type="entry name" value="Neutral Protease Domain 2"/>
    <property type="match status" value="1"/>
</dbReference>
<evidence type="ECO:0000313" key="2">
    <source>
        <dbReference type="Proteomes" id="UP000297549"/>
    </source>
</evidence>
<evidence type="ECO:0008006" key="3">
    <source>
        <dbReference type="Google" id="ProtNLM"/>
    </source>
</evidence>
<protein>
    <recommendedName>
        <fullName evidence="3">Peptidase M1 membrane alanine aminopeptidase domain-containing protein</fullName>
    </recommendedName>
</protein>
<keyword evidence="2" id="KW-1185">Reference proteome</keyword>
<accession>A0A4Z0PX03</accession>
<dbReference type="AlphaFoldDB" id="A0A4Z0PX03"/>
<dbReference type="SUPFAM" id="SSF55486">
    <property type="entry name" value="Metalloproteases ('zincins'), catalytic domain"/>
    <property type="match status" value="1"/>
</dbReference>
<proteinExistence type="predicted"/>
<dbReference type="Proteomes" id="UP000297549">
    <property type="component" value="Unassembled WGS sequence"/>
</dbReference>
<dbReference type="RefSeq" id="WP_167856899.1">
    <property type="nucleotide sequence ID" value="NZ_SRLC01000002.1"/>
</dbReference>
<dbReference type="EMBL" id="SRLC01000002">
    <property type="protein sequence ID" value="TGE21461.1"/>
    <property type="molecule type" value="Genomic_DNA"/>
</dbReference>